<dbReference type="EMBL" id="JARQWQ010000006">
    <property type="protein sequence ID" value="KAK2571099.1"/>
    <property type="molecule type" value="Genomic_DNA"/>
</dbReference>
<keyword evidence="3" id="KW-1185">Reference proteome</keyword>
<sequence length="49" mass="5439">MIVVDDNDGFANSYKHGDHEEAAAERGNISEVTDNRHLVGRAGRRSKEN</sequence>
<dbReference type="Proteomes" id="UP001249851">
    <property type="component" value="Unassembled WGS sequence"/>
</dbReference>
<feature type="compositionally biased region" description="Basic and acidic residues" evidence="1">
    <location>
        <begin position="15"/>
        <end position="24"/>
    </location>
</feature>
<feature type="compositionally biased region" description="Basic residues" evidence="1">
    <location>
        <begin position="38"/>
        <end position="49"/>
    </location>
</feature>
<accession>A0AAD9VE66</accession>
<reference evidence="2" key="2">
    <citation type="journal article" date="2023" name="Science">
        <title>Genomic signatures of disease resistance in endangered staghorn corals.</title>
        <authorList>
            <person name="Vollmer S.V."/>
            <person name="Selwyn J.D."/>
            <person name="Despard B.A."/>
            <person name="Roesel C.L."/>
        </authorList>
    </citation>
    <scope>NUCLEOTIDE SEQUENCE</scope>
    <source>
        <strain evidence="2">K2</strain>
    </source>
</reference>
<name>A0AAD9VE66_ACRCE</name>
<evidence type="ECO:0000313" key="3">
    <source>
        <dbReference type="Proteomes" id="UP001249851"/>
    </source>
</evidence>
<dbReference type="AlphaFoldDB" id="A0AAD9VE66"/>
<reference evidence="2" key="1">
    <citation type="journal article" date="2023" name="G3 (Bethesda)">
        <title>Whole genome assembly and annotation of the endangered Caribbean coral Acropora cervicornis.</title>
        <authorList>
            <person name="Selwyn J.D."/>
            <person name="Vollmer S.V."/>
        </authorList>
    </citation>
    <scope>NUCLEOTIDE SEQUENCE</scope>
    <source>
        <strain evidence="2">K2</strain>
    </source>
</reference>
<evidence type="ECO:0000256" key="1">
    <source>
        <dbReference type="SAM" id="MobiDB-lite"/>
    </source>
</evidence>
<evidence type="ECO:0000313" key="2">
    <source>
        <dbReference type="EMBL" id="KAK2571099.1"/>
    </source>
</evidence>
<gene>
    <name evidence="2" type="ORF">P5673_003657</name>
</gene>
<feature type="region of interest" description="Disordered" evidence="1">
    <location>
        <begin position="1"/>
        <end position="49"/>
    </location>
</feature>
<organism evidence="2 3">
    <name type="scientific">Acropora cervicornis</name>
    <name type="common">Staghorn coral</name>
    <dbReference type="NCBI Taxonomy" id="6130"/>
    <lineage>
        <taxon>Eukaryota</taxon>
        <taxon>Metazoa</taxon>
        <taxon>Cnidaria</taxon>
        <taxon>Anthozoa</taxon>
        <taxon>Hexacorallia</taxon>
        <taxon>Scleractinia</taxon>
        <taxon>Astrocoeniina</taxon>
        <taxon>Acroporidae</taxon>
        <taxon>Acropora</taxon>
    </lineage>
</organism>
<proteinExistence type="predicted"/>
<protein>
    <submittedName>
        <fullName evidence="2">Uncharacterized protein</fullName>
    </submittedName>
</protein>
<comment type="caution">
    <text evidence="2">The sequence shown here is derived from an EMBL/GenBank/DDBJ whole genome shotgun (WGS) entry which is preliminary data.</text>
</comment>